<gene>
    <name evidence="13" type="ORF">GOCE00092_LOCUS20590</name>
</gene>
<feature type="transmembrane region" description="Helical" evidence="11">
    <location>
        <begin position="435"/>
        <end position="460"/>
    </location>
</feature>
<dbReference type="PROSITE" id="PS50893">
    <property type="entry name" value="ABC_TRANSPORTER_2"/>
    <property type="match status" value="1"/>
</dbReference>
<dbReference type="CDD" id="cd03263">
    <property type="entry name" value="ABC_subfamily_A"/>
    <property type="match status" value="1"/>
</dbReference>
<feature type="domain" description="ABC transporter" evidence="12">
    <location>
        <begin position="772"/>
        <end position="1005"/>
    </location>
</feature>
<evidence type="ECO:0000256" key="7">
    <source>
        <dbReference type="ARBA" id="ARBA00022840"/>
    </source>
</evidence>
<evidence type="ECO:0000256" key="6">
    <source>
        <dbReference type="ARBA" id="ARBA00022741"/>
    </source>
</evidence>
<feature type="transmembrane region" description="Helical" evidence="11">
    <location>
        <begin position="555"/>
        <end position="575"/>
    </location>
</feature>
<dbReference type="InterPro" id="IPR056264">
    <property type="entry name" value="R2_ABCA1-4-like"/>
</dbReference>
<sequence>MKAAFKDLYPKSNLSFFDSLRTSSEVSSFMLETYNDHSHNTRYGAFAIRDEVNLTVNIDWDDLASSLDNLQNLDVDGNGSVALSETLGVSGPMRWNITSATLIDVLQALTPLTNETLFNVTHFLSQTDAALTNVMESAVNHSGIAGNLNEAFTDFESNVQGANNDTVNASLFGAVLELLDDVAYAAVEAGQATDNSTNVTNIFDALRLTSESLNRGVMREILVDVLEAFENSVINANVTINETAVADAIIRASDIFAGGGENSTNGTASHTNAIIVAGLALVDGVLDEATKATNGTLSIGEVVDLFSDSAGGLLYFEASEVLLDLDDLTIAIRNLTITFQGEVIVDNETITIDLDDAGSIIGELLPSGSQEFVYTLEPTASVLHNTSSPHAAAAFHQTYNEFLFKTCSQNDDARLVSVNHPLPLTTQQEIEVQTVLSILASLFLLIPYCYIPAAFAVFLVKERVSKSKHLQLVSGVNLSAYWLSSYLWDLGLWLALSVLIMLIFLMYGTSSAAVFVGDVESFFCTFLLTFGYGLSALPFAYLLSRMFNNHSSAQIAIMGIFFITGFVAVNAYFIMSSIESTQDIAEGMRPGLRTLPAYNVGEGFIQLSSAYWEREILGSEKYPFDWDVCGRNLCLIYALSVPYFLWLIMLEYSSDGGAGGAFGRWLRKLRDGYDSARLRWSGVRREGGALNLEDGLDQANTHEDDDVIAERVRVEADQESLQKTASVLLVNLWKVYPPSVGMFGACMSSIAGCLRWLCCCLCFRKNNDASDDEDDDERMSTLPKRAVRGVSTAVMPGETYGLLGVNGAGKTTTLGVLTGDVKPTTGVASIGGFDVTGNTPGGVEAARQQLGYCPQIDPLLDLMTGRETLRMFGKLRGIPGDKLESTVQALLDQLTLTPHADKVSESYSGGNKRKLSLGIALIGDPKVLLIDEASSGMDPAARRHTWELIEAVRKQRSVILTTHLMEEAEALCTRVGVMVKGQLLCLGTVQYLKTKYLDGYTIDIQCESGATESEIDEVVSKVATNALPGSEISERHGRFLRFDMPSLSSLGLGETFRRLQQLREESSVDNYSISQCSLEQVFIKLVKGDGGSNLQRPSSADGGESTAAASTDVSEFDVEANK</sequence>
<accession>A0A7S1VG15</accession>
<evidence type="ECO:0000256" key="8">
    <source>
        <dbReference type="ARBA" id="ARBA00022989"/>
    </source>
</evidence>
<reference evidence="13" key="1">
    <citation type="submission" date="2021-01" db="EMBL/GenBank/DDBJ databases">
        <authorList>
            <person name="Corre E."/>
            <person name="Pelletier E."/>
            <person name="Niang G."/>
            <person name="Scheremetjew M."/>
            <person name="Finn R."/>
            <person name="Kale V."/>
            <person name="Holt S."/>
            <person name="Cochrane G."/>
            <person name="Meng A."/>
            <person name="Brown T."/>
            <person name="Cohen L."/>
        </authorList>
    </citation>
    <scope>NUCLEOTIDE SEQUENCE</scope>
    <source>
        <strain evidence="13">CCMP 410</strain>
    </source>
</reference>
<keyword evidence="6" id="KW-0547">Nucleotide-binding</keyword>
<evidence type="ECO:0000259" key="12">
    <source>
        <dbReference type="PROSITE" id="PS50893"/>
    </source>
</evidence>
<evidence type="ECO:0000256" key="3">
    <source>
        <dbReference type="ARBA" id="ARBA00022448"/>
    </source>
</evidence>
<dbReference type="PANTHER" id="PTHR19229:SF36">
    <property type="entry name" value="ATP-BINDING CASSETTE SUB-FAMILY A MEMBER 2"/>
    <property type="match status" value="1"/>
</dbReference>
<protein>
    <recommendedName>
        <fullName evidence="12">ABC transporter domain-containing protein</fullName>
    </recommendedName>
</protein>
<keyword evidence="9 11" id="KW-0472">Membrane</keyword>
<dbReference type="InterPro" id="IPR013525">
    <property type="entry name" value="ABC2_TM"/>
</dbReference>
<dbReference type="GO" id="GO:0005319">
    <property type="term" value="F:lipid transporter activity"/>
    <property type="evidence" value="ECO:0007669"/>
    <property type="project" value="TreeGrafter"/>
</dbReference>
<evidence type="ECO:0000256" key="9">
    <source>
        <dbReference type="ARBA" id="ARBA00023136"/>
    </source>
</evidence>
<dbReference type="GO" id="GO:0005524">
    <property type="term" value="F:ATP binding"/>
    <property type="evidence" value="ECO:0007669"/>
    <property type="project" value="UniProtKB-KW"/>
</dbReference>
<evidence type="ECO:0000256" key="5">
    <source>
        <dbReference type="ARBA" id="ARBA00022737"/>
    </source>
</evidence>
<evidence type="ECO:0000313" key="13">
    <source>
        <dbReference type="EMBL" id="CAD9298708.1"/>
    </source>
</evidence>
<dbReference type="AlphaFoldDB" id="A0A7S1VG15"/>
<proteinExistence type="inferred from homology"/>
<dbReference type="SUPFAM" id="SSF52540">
    <property type="entry name" value="P-loop containing nucleoside triphosphate hydrolases"/>
    <property type="match status" value="1"/>
</dbReference>
<keyword evidence="4 11" id="KW-0812">Transmembrane</keyword>
<comment type="similarity">
    <text evidence="2">Belongs to the ABC transporter superfamily. ABCA family.</text>
</comment>
<dbReference type="InterPro" id="IPR003593">
    <property type="entry name" value="AAA+_ATPase"/>
</dbReference>
<keyword evidence="3" id="KW-0813">Transport</keyword>
<dbReference type="EMBL" id="HBGK01039525">
    <property type="protein sequence ID" value="CAD9298708.1"/>
    <property type="molecule type" value="Transcribed_RNA"/>
</dbReference>
<dbReference type="SMART" id="SM00382">
    <property type="entry name" value="AAA"/>
    <property type="match status" value="1"/>
</dbReference>
<keyword evidence="7" id="KW-0067">ATP-binding</keyword>
<evidence type="ECO:0000256" key="2">
    <source>
        <dbReference type="ARBA" id="ARBA00008869"/>
    </source>
</evidence>
<dbReference type="Pfam" id="PF00005">
    <property type="entry name" value="ABC_tran"/>
    <property type="match status" value="1"/>
</dbReference>
<feature type="region of interest" description="Disordered" evidence="10">
    <location>
        <begin position="1093"/>
        <end position="1122"/>
    </location>
</feature>
<keyword evidence="8 11" id="KW-1133">Transmembrane helix</keyword>
<evidence type="ECO:0000256" key="4">
    <source>
        <dbReference type="ARBA" id="ARBA00022692"/>
    </source>
</evidence>
<dbReference type="InterPro" id="IPR026082">
    <property type="entry name" value="ABCA"/>
</dbReference>
<dbReference type="Gene3D" id="3.40.50.300">
    <property type="entry name" value="P-loop containing nucleotide triphosphate hydrolases"/>
    <property type="match status" value="1"/>
</dbReference>
<feature type="transmembrane region" description="Helical" evidence="11">
    <location>
        <begin position="481"/>
        <end position="507"/>
    </location>
</feature>
<dbReference type="InterPro" id="IPR027417">
    <property type="entry name" value="P-loop_NTPase"/>
</dbReference>
<dbReference type="FunFam" id="3.40.50.300:FF:000335">
    <property type="entry name" value="ATP binding cassette subfamily A member 5"/>
    <property type="match status" value="1"/>
</dbReference>
<evidence type="ECO:0000256" key="10">
    <source>
        <dbReference type="SAM" id="MobiDB-lite"/>
    </source>
</evidence>
<keyword evidence="5" id="KW-0677">Repeat</keyword>
<evidence type="ECO:0000256" key="11">
    <source>
        <dbReference type="SAM" id="Phobius"/>
    </source>
</evidence>
<feature type="transmembrane region" description="Helical" evidence="11">
    <location>
        <begin position="519"/>
        <end position="543"/>
    </location>
</feature>
<evidence type="ECO:0000256" key="1">
    <source>
        <dbReference type="ARBA" id="ARBA00004141"/>
    </source>
</evidence>
<dbReference type="InterPro" id="IPR003439">
    <property type="entry name" value="ABC_transporter-like_ATP-bd"/>
</dbReference>
<dbReference type="GO" id="GO:0140359">
    <property type="term" value="F:ABC-type transporter activity"/>
    <property type="evidence" value="ECO:0007669"/>
    <property type="project" value="InterPro"/>
</dbReference>
<dbReference type="PANTHER" id="PTHR19229">
    <property type="entry name" value="ATP-BINDING CASSETTE TRANSPORTER SUBFAMILY A ABCA"/>
    <property type="match status" value="1"/>
</dbReference>
<comment type="subcellular location">
    <subcellularLocation>
        <location evidence="1">Membrane</location>
        <topology evidence="1">Multi-pass membrane protein</topology>
    </subcellularLocation>
</comment>
<dbReference type="GO" id="GO:0016887">
    <property type="term" value="F:ATP hydrolysis activity"/>
    <property type="evidence" value="ECO:0007669"/>
    <property type="project" value="InterPro"/>
</dbReference>
<dbReference type="GO" id="GO:0016020">
    <property type="term" value="C:membrane"/>
    <property type="evidence" value="ECO:0007669"/>
    <property type="project" value="UniProtKB-SubCell"/>
</dbReference>
<dbReference type="Pfam" id="PF12698">
    <property type="entry name" value="ABC2_membrane_3"/>
    <property type="match status" value="1"/>
</dbReference>
<name>A0A7S1VG15_9STRA</name>
<dbReference type="PROSITE" id="PS00211">
    <property type="entry name" value="ABC_TRANSPORTER_1"/>
    <property type="match status" value="1"/>
</dbReference>
<organism evidence="13">
    <name type="scientific">Grammatophora oceanica</name>
    <dbReference type="NCBI Taxonomy" id="210454"/>
    <lineage>
        <taxon>Eukaryota</taxon>
        <taxon>Sar</taxon>
        <taxon>Stramenopiles</taxon>
        <taxon>Ochrophyta</taxon>
        <taxon>Bacillariophyta</taxon>
        <taxon>Fragilariophyceae</taxon>
        <taxon>Fragilariophycidae</taxon>
        <taxon>Rhabdonematales</taxon>
        <taxon>Grammatophoraceae</taxon>
        <taxon>Grammatophora</taxon>
    </lineage>
</organism>
<dbReference type="InterPro" id="IPR017871">
    <property type="entry name" value="ABC_transporter-like_CS"/>
</dbReference>
<dbReference type="Pfam" id="PF23321">
    <property type="entry name" value="R1_ABCA1"/>
    <property type="match status" value="1"/>
</dbReference>